<dbReference type="SMART" id="SM00186">
    <property type="entry name" value="FBG"/>
    <property type="match status" value="1"/>
</dbReference>
<evidence type="ECO:0000259" key="3">
    <source>
        <dbReference type="PROSITE" id="PS51406"/>
    </source>
</evidence>
<dbReference type="InterPro" id="IPR036056">
    <property type="entry name" value="Fibrinogen-like_C"/>
</dbReference>
<evidence type="ECO:0000256" key="2">
    <source>
        <dbReference type="SAM" id="MobiDB-lite"/>
    </source>
</evidence>
<keyword evidence="5" id="KW-1185">Reference proteome</keyword>
<feature type="compositionally biased region" description="Polar residues" evidence="2">
    <location>
        <begin position="160"/>
        <end position="172"/>
    </location>
</feature>
<dbReference type="InterPro" id="IPR014716">
    <property type="entry name" value="Fibrinogen_a/b/g_C_1"/>
</dbReference>
<dbReference type="PROSITE" id="PS51406">
    <property type="entry name" value="FIBRINOGEN_C_2"/>
    <property type="match status" value="1"/>
</dbReference>
<dbReference type="GO" id="GO:0005615">
    <property type="term" value="C:extracellular space"/>
    <property type="evidence" value="ECO:0007669"/>
    <property type="project" value="TreeGrafter"/>
</dbReference>
<protein>
    <recommendedName>
        <fullName evidence="3">Fibrinogen C-terminal domain-containing protein</fullName>
    </recommendedName>
</protein>
<name>A0A8W8KCJ2_MAGGI</name>
<dbReference type="Gene3D" id="3.90.215.10">
    <property type="entry name" value="Gamma Fibrinogen, chain A, domain 1"/>
    <property type="match status" value="1"/>
</dbReference>
<dbReference type="PANTHER" id="PTHR19143">
    <property type="entry name" value="FIBRINOGEN/TENASCIN/ANGIOPOEITIN"/>
    <property type="match status" value="1"/>
</dbReference>
<dbReference type="AlphaFoldDB" id="A0A8W8KCJ2"/>
<feature type="domain" description="Fibrinogen C-terminal" evidence="3">
    <location>
        <begin position="1"/>
        <end position="135"/>
    </location>
</feature>
<accession>A0A8W8KCJ2</accession>
<dbReference type="SUPFAM" id="SSF56496">
    <property type="entry name" value="Fibrinogen C-terminal domain-like"/>
    <property type="match status" value="1"/>
</dbReference>
<feature type="region of interest" description="Disordered" evidence="2">
    <location>
        <begin position="127"/>
        <end position="179"/>
    </location>
</feature>
<dbReference type="EnsemblMetazoa" id="G23322.14">
    <property type="protein sequence ID" value="G23322.14:cds"/>
    <property type="gene ID" value="G23322"/>
</dbReference>
<evidence type="ECO:0000313" key="4">
    <source>
        <dbReference type="EnsemblMetazoa" id="G23322.14:cds"/>
    </source>
</evidence>
<dbReference type="InterPro" id="IPR020837">
    <property type="entry name" value="Fibrinogen_CS"/>
</dbReference>
<dbReference type="Pfam" id="PF00147">
    <property type="entry name" value="Fibrinogen_C"/>
    <property type="match status" value="1"/>
</dbReference>
<dbReference type="PROSITE" id="PS00514">
    <property type="entry name" value="FIBRINOGEN_C_1"/>
    <property type="match status" value="1"/>
</dbReference>
<feature type="compositionally biased region" description="Basic and acidic residues" evidence="2">
    <location>
        <begin position="138"/>
        <end position="148"/>
    </location>
</feature>
<organism evidence="4 5">
    <name type="scientific">Magallana gigas</name>
    <name type="common">Pacific oyster</name>
    <name type="synonym">Crassostrea gigas</name>
    <dbReference type="NCBI Taxonomy" id="29159"/>
    <lineage>
        <taxon>Eukaryota</taxon>
        <taxon>Metazoa</taxon>
        <taxon>Spiralia</taxon>
        <taxon>Lophotrochozoa</taxon>
        <taxon>Mollusca</taxon>
        <taxon>Bivalvia</taxon>
        <taxon>Autobranchia</taxon>
        <taxon>Pteriomorphia</taxon>
        <taxon>Ostreida</taxon>
        <taxon>Ostreoidea</taxon>
        <taxon>Ostreidae</taxon>
        <taxon>Magallana</taxon>
    </lineage>
</organism>
<keyword evidence="1" id="KW-1015">Disulfide bond</keyword>
<dbReference type="InterPro" id="IPR002181">
    <property type="entry name" value="Fibrinogen_a/b/g_C_dom"/>
</dbReference>
<sequence length="179" mass="21235">MDNIFLLSNQDFYELRFDLWDFEDNRAFALYKNFKLDGARDRYKIHATDFEGSAKNGMQVHNGMRFSTPDQDNDKWLEYHCGKEWRAGWWFNNCWHSILNGPYYNQSKVLSRGISWNDWKPEQLAKSQMKIRPSRLHRSVESTKHDPKASNSKVNDETYLPSNSQDLQNMESSKLKPKS</sequence>
<dbReference type="InterPro" id="IPR050373">
    <property type="entry name" value="Fibrinogen_C-term_domain"/>
</dbReference>
<dbReference type="Proteomes" id="UP000005408">
    <property type="component" value="Unassembled WGS sequence"/>
</dbReference>
<proteinExistence type="predicted"/>
<reference evidence="4" key="1">
    <citation type="submission" date="2022-08" db="UniProtKB">
        <authorList>
            <consortium name="EnsemblMetazoa"/>
        </authorList>
    </citation>
    <scope>IDENTIFICATION</scope>
    <source>
        <strain evidence="4">05x7-T-G4-1.051#20</strain>
    </source>
</reference>
<evidence type="ECO:0000313" key="5">
    <source>
        <dbReference type="Proteomes" id="UP000005408"/>
    </source>
</evidence>
<evidence type="ECO:0000256" key="1">
    <source>
        <dbReference type="ARBA" id="ARBA00023157"/>
    </source>
</evidence>